<sequence length="71" mass="8463">MVEKKAVKKPFSVRVDEDTAERLRVLSAVLNVDLAQLFEIIVHEMEHKYLDEEQKRAMDILLTARYNYKKR</sequence>
<dbReference type="STRING" id="1120976.SAMN03080606_02885"/>
<organism evidence="1 2">
    <name type="scientific">Alkaliphilus peptidifermentans DSM 18978</name>
    <dbReference type="NCBI Taxonomy" id="1120976"/>
    <lineage>
        <taxon>Bacteria</taxon>
        <taxon>Bacillati</taxon>
        <taxon>Bacillota</taxon>
        <taxon>Clostridia</taxon>
        <taxon>Peptostreptococcales</taxon>
        <taxon>Natronincolaceae</taxon>
        <taxon>Alkaliphilus</taxon>
    </lineage>
</organism>
<evidence type="ECO:0000313" key="1">
    <source>
        <dbReference type="EMBL" id="SCY88700.1"/>
    </source>
</evidence>
<name>A0A1G5JLC8_9FIRM</name>
<keyword evidence="2" id="KW-1185">Reference proteome</keyword>
<dbReference type="Proteomes" id="UP000198636">
    <property type="component" value="Unassembled WGS sequence"/>
</dbReference>
<gene>
    <name evidence="1" type="ORF">SAMN03080606_02885</name>
</gene>
<dbReference type="AlphaFoldDB" id="A0A1G5JLC8"/>
<protein>
    <submittedName>
        <fullName evidence="1">Uncharacterized protein</fullName>
    </submittedName>
</protein>
<dbReference type="EMBL" id="FMUS01000020">
    <property type="protein sequence ID" value="SCY88700.1"/>
    <property type="molecule type" value="Genomic_DNA"/>
</dbReference>
<reference evidence="1 2" key="1">
    <citation type="submission" date="2016-10" db="EMBL/GenBank/DDBJ databases">
        <authorList>
            <person name="de Groot N.N."/>
        </authorList>
    </citation>
    <scope>NUCLEOTIDE SEQUENCE [LARGE SCALE GENOMIC DNA]</scope>
    <source>
        <strain evidence="1 2">DSM 18978</strain>
    </source>
</reference>
<accession>A0A1G5JLC8</accession>
<proteinExistence type="predicted"/>
<dbReference type="RefSeq" id="WP_091545056.1">
    <property type="nucleotide sequence ID" value="NZ_FMUS01000020.1"/>
</dbReference>
<evidence type="ECO:0000313" key="2">
    <source>
        <dbReference type="Proteomes" id="UP000198636"/>
    </source>
</evidence>